<dbReference type="Gene3D" id="3.90.1200.10">
    <property type="match status" value="1"/>
</dbReference>
<dbReference type="CDD" id="cd05154">
    <property type="entry name" value="ACAD10_11_N-like"/>
    <property type="match status" value="1"/>
</dbReference>
<feature type="domain" description="Aminoglycoside phosphotransferase" evidence="1">
    <location>
        <begin position="3"/>
        <end position="234"/>
    </location>
</feature>
<evidence type="ECO:0000259" key="1">
    <source>
        <dbReference type="Pfam" id="PF01636"/>
    </source>
</evidence>
<dbReference type="SUPFAM" id="SSF56112">
    <property type="entry name" value="Protein kinase-like (PK-like)"/>
    <property type="match status" value="1"/>
</dbReference>
<dbReference type="InterPro" id="IPR051678">
    <property type="entry name" value="AGP_Transferase"/>
</dbReference>
<dbReference type="Proteomes" id="UP000503018">
    <property type="component" value="Chromosome"/>
</dbReference>
<proteinExistence type="predicted"/>
<protein>
    <submittedName>
        <fullName evidence="2">Phosphotransferase family protein</fullName>
    </submittedName>
</protein>
<dbReference type="PANTHER" id="PTHR21310:SF57">
    <property type="entry name" value="BLR2944 PROTEIN"/>
    <property type="match status" value="1"/>
</dbReference>
<accession>A0A6M4AWZ6</accession>
<evidence type="ECO:0000313" key="3">
    <source>
        <dbReference type="Proteomes" id="UP000503018"/>
    </source>
</evidence>
<dbReference type="InterPro" id="IPR011009">
    <property type="entry name" value="Kinase-like_dom_sf"/>
</dbReference>
<sequence>MQRLSGGANMESWSIDWTSGDSVHGYILRRAPSAEWMAGRPFGLDTEAALVMAARAGGVLAPEVVTILTPGDDLGEGYVMVRVEADVSPAAILASASPTLIEDIAREQARIHALPIDSLPANIPPMDTAAALAELKRRFIAYGGDRPIIALAIRWLEDHLPDPAPPALVHGDLRMGNIMATPQGLAAVLDWELAHIGDAHEDLAYGCMTVWRFGQIDKPAFGLSDLERYFAAYEATGGRPVERDRFHFWLVYRTLWWALGCLQMGEFWRSGSDPSLERTVISRRTSENELDLLMLLEAEAPEAERSAPLPPPAAALPAPTGETSASEILGAISDWMAADLKPKASGRDKFMVVVAMNALGMVRRELDRPVTVTDKALANQLLSGQASLATPGLLPRLRRAALDKLTNDVPKYAALAKARTAWGDT</sequence>
<dbReference type="GO" id="GO:0016740">
    <property type="term" value="F:transferase activity"/>
    <property type="evidence" value="ECO:0007669"/>
    <property type="project" value="UniProtKB-KW"/>
</dbReference>
<reference evidence="2 3" key="1">
    <citation type="submission" date="2020-01" db="EMBL/GenBank/DDBJ databases">
        <title>Sphingomonas sp. strain CSW-10.</title>
        <authorList>
            <person name="Chen W.-M."/>
        </authorList>
    </citation>
    <scope>NUCLEOTIDE SEQUENCE [LARGE SCALE GENOMIC DNA]</scope>
    <source>
        <strain evidence="2 3">CSW-10</strain>
    </source>
</reference>
<dbReference type="AlphaFoldDB" id="A0A6M4AWZ6"/>
<dbReference type="InterPro" id="IPR002575">
    <property type="entry name" value="Aminoglycoside_PTrfase"/>
</dbReference>
<dbReference type="InterPro" id="IPR041726">
    <property type="entry name" value="ACAD10_11_N"/>
</dbReference>
<keyword evidence="3" id="KW-1185">Reference proteome</keyword>
<dbReference type="Pfam" id="PF01636">
    <property type="entry name" value="APH"/>
    <property type="match status" value="1"/>
</dbReference>
<name>A0A6M4AWZ6_9SPHN</name>
<organism evidence="2 3">
    <name type="scientific">Sphingomonas lacunae</name>
    <dbReference type="NCBI Taxonomy" id="2698828"/>
    <lineage>
        <taxon>Bacteria</taxon>
        <taxon>Pseudomonadati</taxon>
        <taxon>Pseudomonadota</taxon>
        <taxon>Alphaproteobacteria</taxon>
        <taxon>Sphingomonadales</taxon>
        <taxon>Sphingomonadaceae</taxon>
        <taxon>Sphingomonas</taxon>
    </lineage>
</organism>
<gene>
    <name evidence="2" type="ORF">GV829_05610</name>
</gene>
<keyword evidence="2" id="KW-0808">Transferase</keyword>
<dbReference type="EMBL" id="CP053015">
    <property type="protein sequence ID" value="QJQ33594.1"/>
    <property type="molecule type" value="Genomic_DNA"/>
</dbReference>
<dbReference type="PANTHER" id="PTHR21310">
    <property type="entry name" value="AMINOGLYCOSIDE PHOSPHOTRANSFERASE-RELATED-RELATED"/>
    <property type="match status" value="1"/>
</dbReference>
<dbReference type="KEGG" id="slan:GV829_05610"/>
<evidence type="ECO:0000313" key="2">
    <source>
        <dbReference type="EMBL" id="QJQ33594.1"/>
    </source>
</evidence>